<dbReference type="EMBL" id="KN822041">
    <property type="protein sequence ID" value="KIM62583.1"/>
    <property type="molecule type" value="Genomic_DNA"/>
</dbReference>
<proteinExistence type="predicted"/>
<dbReference type="AlphaFoldDB" id="A0A0C2ZLY3"/>
<dbReference type="InParanoid" id="A0A0C2ZLY3"/>
<evidence type="ECO:0000313" key="2">
    <source>
        <dbReference type="Proteomes" id="UP000053989"/>
    </source>
</evidence>
<name>A0A0C2ZLY3_9AGAM</name>
<evidence type="ECO:0000313" key="1">
    <source>
        <dbReference type="EMBL" id="KIM62583.1"/>
    </source>
</evidence>
<keyword evidence="2" id="KW-1185">Reference proteome</keyword>
<reference evidence="1 2" key="1">
    <citation type="submission" date="2014-04" db="EMBL/GenBank/DDBJ databases">
        <authorList>
            <consortium name="DOE Joint Genome Institute"/>
            <person name="Kuo A."/>
            <person name="Kohler A."/>
            <person name="Nagy L.G."/>
            <person name="Floudas D."/>
            <person name="Copeland A."/>
            <person name="Barry K.W."/>
            <person name="Cichocki N."/>
            <person name="Veneault-Fourrey C."/>
            <person name="LaButti K."/>
            <person name="Lindquist E.A."/>
            <person name="Lipzen A."/>
            <person name="Lundell T."/>
            <person name="Morin E."/>
            <person name="Murat C."/>
            <person name="Sun H."/>
            <person name="Tunlid A."/>
            <person name="Henrissat B."/>
            <person name="Grigoriev I.V."/>
            <person name="Hibbett D.S."/>
            <person name="Martin F."/>
            <person name="Nordberg H.P."/>
            <person name="Cantor M.N."/>
            <person name="Hua S.X."/>
        </authorList>
    </citation>
    <scope>NUCLEOTIDE SEQUENCE [LARGE SCALE GENOMIC DNA]</scope>
    <source>
        <strain evidence="1 2">Foug A</strain>
    </source>
</reference>
<gene>
    <name evidence="1" type="ORF">SCLCIDRAFT_795255</name>
</gene>
<protein>
    <submittedName>
        <fullName evidence="1">Uncharacterized protein</fullName>
    </submittedName>
</protein>
<sequence>MLENLGGTVNSTSTLLTSMSDTNTRKFLVNLEVCQRATEAARHTIFMGDHAQVRPYHSIISKVLRCSLASLYSLAAWAVASPRLQEHAVHEANVLCVHDLHILSYDEPNVNTFLDFLEGEHRRLPR</sequence>
<dbReference type="Proteomes" id="UP000053989">
    <property type="component" value="Unassembled WGS sequence"/>
</dbReference>
<organism evidence="1 2">
    <name type="scientific">Scleroderma citrinum Foug A</name>
    <dbReference type="NCBI Taxonomy" id="1036808"/>
    <lineage>
        <taxon>Eukaryota</taxon>
        <taxon>Fungi</taxon>
        <taxon>Dikarya</taxon>
        <taxon>Basidiomycota</taxon>
        <taxon>Agaricomycotina</taxon>
        <taxon>Agaricomycetes</taxon>
        <taxon>Agaricomycetidae</taxon>
        <taxon>Boletales</taxon>
        <taxon>Sclerodermatineae</taxon>
        <taxon>Sclerodermataceae</taxon>
        <taxon>Scleroderma</taxon>
    </lineage>
</organism>
<dbReference type="HOGENOM" id="CLU_1982892_0_0_1"/>
<accession>A0A0C2ZLY3</accession>
<reference evidence="2" key="2">
    <citation type="submission" date="2015-01" db="EMBL/GenBank/DDBJ databases">
        <title>Evolutionary Origins and Diversification of the Mycorrhizal Mutualists.</title>
        <authorList>
            <consortium name="DOE Joint Genome Institute"/>
            <consortium name="Mycorrhizal Genomics Consortium"/>
            <person name="Kohler A."/>
            <person name="Kuo A."/>
            <person name="Nagy L.G."/>
            <person name="Floudas D."/>
            <person name="Copeland A."/>
            <person name="Barry K.W."/>
            <person name="Cichocki N."/>
            <person name="Veneault-Fourrey C."/>
            <person name="LaButti K."/>
            <person name="Lindquist E.A."/>
            <person name="Lipzen A."/>
            <person name="Lundell T."/>
            <person name="Morin E."/>
            <person name="Murat C."/>
            <person name="Riley R."/>
            <person name="Ohm R."/>
            <person name="Sun H."/>
            <person name="Tunlid A."/>
            <person name="Henrissat B."/>
            <person name="Grigoriev I.V."/>
            <person name="Hibbett D.S."/>
            <person name="Martin F."/>
        </authorList>
    </citation>
    <scope>NUCLEOTIDE SEQUENCE [LARGE SCALE GENOMIC DNA]</scope>
    <source>
        <strain evidence="2">Foug A</strain>
    </source>
</reference>